<dbReference type="RefSeq" id="WP_093967685.1">
    <property type="nucleotide sequence ID" value="NZ_FXYE01000002.1"/>
</dbReference>
<proteinExistence type="predicted"/>
<dbReference type="AlphaFoldDB" id="A0A238KQK3"/>
<feature type="transmembrane region" description="Helical" evidence="1">
    <location>
        <begin position="70"/>
        <end position="90"/>
    </location>
</feature>
<accession>A0A238KQK3</accession>
<dbReference type="Proteomes" id="UP000202922">
    <property type="component" value="Unassembled WGS sequence"/>
</dbReference>
<sequence>MKRGFLLLLIGLAAYVAALFISNKLLSGNIEGGLTRTLISLAPMLPALFICGAIVKSIRGLDELQRKLQFEALALAFAGTALITFSYGFLEGSGFPKLSMFVVWPIMATLWVAGVLVGRVRYG</sequence>
<gene>
    <name evidence="2" type="ORF">COL8621_02547</name>
</gene>
<evidence type="ECO:0000256" key="1">
    <source>
        <dbReference type="SAM" id="Phobius"/>
    </source>
</evidence>
<keyword evidence="1" id="KW-0472">Membrane</keyword>
<evidence type="ECO:0000313" key="2">
    <source>
        <dbReference type="EMBL" id="SMX44402.1"/>
    </source>
</evidence>
<protein>
    <submittedName>
        <fullName evidence="2">Uncharacterized protein</fullName>
    </submittedName>
</protein>
<organism evidence="2 3">
    <name type="scientific">Actibacterium lipolyticum</name>
    <dbReference type="NCBI Taxonomy" id="1524263"/>
    <lineage>
        <taxon>Bacteria</taxon>
        <taxon>Pseudomonadati</taxon>
        <taxon>Pseudomonadota</taxon>
        <taxon>Alphaproteobacteria</taxon>
        <taxon>Rhodobacterales</taxon>
        <taxon>Roseobacteraceae</taxon>
        <taxon>Actibacterium</taxon>
    </lineage>
</organism>
<keyword evidence="1" id="KW-1133">Transmembrane helix</keyword>
<name>A0A238KQK3_9RHOB</name>
<evidence type="ECO:0000313" key="3">
    <source>
        <dbReference type="Proteomes" id="UP000202922"/>
    </source>
</evidence>
<reference evidence="3" key="1">
    <citation type="submission" date="2017-05" db="EMBL/GenBank/DDBJ databases">
        <authorList>
            <person name="Rodrigo-Torres L."/>
            <person name="Arahal R. D."/>
            <person name="Lucena T."/>
        </authorList>
    </citation>
    <scope>NUCLEOTIDE SEQUENCE [LARGE SCALE GENOMIC DNA]</scope>
    <source>
        <strain evidence="3">CECT 8621</strain>
    </source>
</reference>
<keyword evidence="3" id="KW-1185">Reference proteome</keyword>
<keyword evidence="1" id="KW-0812">Transmembrane</keyword>
<feature type="transmembrane region" description="Helical" evidence="1">
    <location>
        <begin position="102"/>
        <end position="122"/>
    </location>
</feature>
<feature type="transmembrane region" description="Helical" evidence="1">
    <location>
        <begin position="34"/>
        <end position="58"/>
    </location>
</feature>
<dbReference type="EMBL" id="FXYE01000002">
    <property type="protein sequence ID" value="SMX44402.1"/>
    <property type="molecule type" value="Genomic_DNA"/>
</dbReference>
<dbReference type="OrthoDB" id="6107348at2"/>